<keyword evidence="10" id="KW-1185">Reference proteome</keyword>
<comment type="function">
    <text evidence="7">NDH-1 shuttles electrons from NADH, via FMN and iron-sulfur (Fe-S) centers, to quinones in the respiratory chain.</text>
</comment>
<protein>
    <recommendedName>
        <fullName evidence="7">NADH-quinone oxidoreductase subunit</fullName>
        <ecNumber evidence="7">7.1.1.-</ecNumber>
    </recommendedName>
</protein>
<name>A0ABS3TEM2_9BACT</name>
<dbReference type="InterPro" id="IPR038430">
    <property type="entry name" value="NDAH_ubi_oxred_su3_sf"/>
</dbReference>
<sequence>MLVVTVAFALVLYLLKASLGKPLAEPGKDVPAESGQLALKPAWVRYHVHYYGFALLFLCFDMEMAFMYPWAVVYKELGITALLDMGVFLTILFLGLVYTWSQGGLKRQ</sequence>
<dbReference type="PANTHER" id="PTHR11058">
    <property type="entry name" value="NADH-UBIQUINONE OXIDOREDUCTASE CHAIN 3"/>
    <property type="match status" value="1"/>
</dbReference>
<keyword evidence="5 8" id="KW-1133">Transmembrane helix</keyword>
<comment type="similarity">
    <text evidence="2 7">Belongs to the complex I subunit 3 family.</text>
</comment>
<evidence type="ECO:0000313" key="10">
    <source>
        <dbReference type="Proteomes" id="UP000670527"/>
    </source>
</evidence>
<evidence type="ECO:0000256" key="8">
    <source>
        <dbReference type="SAM" id="Phobius"/>
    </source>
</evidence>
<comment type="caution">
    <text evidence="9">The sequence shown here is derived from an EMBL/GenBank/DDBJ whole genome shotgun (WGS) entry which is preliminary data.</text>
</comment>
<feature type="transmembrane region" description="Helical" evidence="8">
    <location>
        <begin position="50"/>
        <end position="70"/>
    </location>
</feature>
<accession>A0ABS3TEM2</accession>
<evidence type="ECO:0000256" key="6">
    <source>
        <dbReference type="ARBA" id="ARBA00023136"/>
    </source>
</evidence>
<feature type="transmembrane region" description="Helical" evidence="8">
    <location>
        <begin position="77"/>
        <end position="100"/>
    </location>
</feature>
<dbReference type="EC" id="7.1.1.-" evidence="7"/>
<keyword evidence="4 7" id="KW-0812">Transmembrane</keyword>
<dbReference type="Proteomes" id="UP000670527">
    <property type="component" value="Unassembled WGS sequence"/>
</dbReference>
<dbReference type="Gene3D" id="1.20.58.1610">
    <property type="entry name" value="NADH:ubiquinone/plastoquinone oxidoreductase, chain 3"/>
    <property type="match status" value="1"/>
</dbReference>
<evidence type="ECO:0000256" key="4">
    <source>
        <dbReference type="ARBA" id="ARBA00022692"/>
    </source>
</evidence>
<evidence type="ECO:0000256" key="3">
    <source>
        <dbReference type="ARBA" id="ARBA00022448"/>
    </source>
</evidence>
<dbReference type="Pfam" id="PF00507">
    <property type="entry name" value="Oxidored_q4"/>
    <property type="match status" value="1"/>
</dbReference>
<keyword evidence="6 8" id="KW-0472">Membrane</keyword>
<reference evidence="9 10" key="1">
    <citation type="submission" date="2021-03" db="EMBL/GenBank/DDBJ databases">
        <authorList>
            <person name="Kim M.K."/>
        </authorList>
    </citation>
    <scope>NUCLEOTIDE SEQUENCE [LARGE SCALE GENOMIC DNA]</scope>
    <source>
        <strain evidence="9 10">BT507</strain>
    </source>
</reference>
<dbReference type="EMBL" id="JAGETX010000009">
    <property type="protein sequence ID" value="MBO3272105.1"/>
    <property type="molecule type" value="Genomic_DNA"/>
</dbReference>
<dbReference type="PANTHER" id="PTHR11058:SF9">
    <property type="entry name" value="NADH-UBIQUINONE OXIDOREDUCTASE CHAIN 3"/>
    <property type="match status" value="1"/>
</dbReference>
<keyword evidence="7" id="KW-0874">Quinone</keyword>
<gene>
    <name evidence="9" type="ORF">J4D97_15700</name>
</gene>
<keyword evidence="3" id="KW-0813">Transport</keyword>
<evidence type="ECO:0000256" key="1">
    <source>
        <dbReference type="ARBA" id="ARBA00004370"/>
    </source>
</evidence>
<organism evidence="9 10">
    <name type="scientific">Hymenobacter defluvii</name>
    <dbReference type="NCBI Taxonomy" id="2054411"/>
    <lineage>
        <taxon>Bacteria</taxon>
        <taxon>Pseudomonadati</taxon>
        <taxon>Bacteroidota</taxon>
        <taxon>Cytophagia</taxon>
        <taxon>Cytophagales</taxon>
        <taxon>Hymenobacteraceae</taxon>
        <taxon>Hymenobacter</taxon>
    </lineage>
</organism>
<comment type="catalytic activity">
    <reaction evidence="7">
        <text>a quinone + NADH + 5 H(+)(in) = a quinol + NAD(+) + 4 H(+)(out)</text>
        <dbReference type="Rhea" id="RHEA:57888"/>
        <dbReference type="ChEBI" id="CHEBI:15378"/>
        <dbReference type="ChEBI" id="CHEBI:24646"/>
        <dbReference type="ChEBI" id="CHEBI:57540"/>
        <dbReference type="ChEBI" id="CHEBI:57945"/>
        <dbReference type="ChEBI" id="CHEBI:132124"/>
    </reaction>
</comment>
<proteinExistence type="inferred from homology"/>
<comment type="subcellular location">
    <subcellularLocation>
        <location evidence="7">Cell membrane</location>
        <topology evidence="7">Multi-pass membrane protein</topology>
    </subcellularLocation>
    <subcellularLocation>
        <location evidence="1">Membrane</location>
    </subcellularLocation>
</comment>
<evidence type="ECO:0000256" key="2">
    <source>
        <dbReference type="ARBA" id="ARBA00008472"/>
    </source>
</evidence>
<keyword evidence="7" id="KW-0520">NAD</keyword>
<evidence type="ECO:0000256" key="5">
    <source>
        <dbReference type="ARBA" id="ARBA00022989"/>
    </source>
</evidence>
<evidence type="ECO:0000256" key="7">
    <source>
        <dbReference type="RuleBase" id="RU003639"/>
    </source>
</evidence>
<evidence type="ECO:0000313" key="9">
    <source>
        <dbReference type="EMBL" id="MBO3272105.1"/>
    </source>
</evidence>
<dbReference type="InterPro" id="IPR000440">
    <property type="entry name" value="NADH_UbQ/plastoQ_OxRdtase_su3"/>
</dbReference>